<dbReference type="CDD" id="cd00657">
    <property type="entry name" value="Ferritin_like"/>
    <property type="match status" value="1"/>
</dbReference>
<evidence type="ECO:0000313" key="3">
    <source>
        <dbReference type="EMBL" id="GGG12376.1"/>
    </source>
</evidence>
<dbReference type="Pfam" id="PF13794">
    <property type="entry name" value="MiaE_2"/>
    <property type="match status" value="1"/>
</dbReference>
<proteinExistence type="predicted"/>
<protein>
    <recommendedName>
        <fullName evidence="2">Ferritin-like domain-containing protein</fullName>
    </recommendedName>
</protein>
<gene>
    <name evidence="3" type="ORF">GCM10007304_27960</name>
</gene>
<evidence type="ECO:0000256" key="1">
    <source>
        <dbReference type="SAM" id="Phobius"/>
    </source>
</evidence>
<keyword evidence="4" id="KW-1185">Reference proteome</keyword>
<keyword evidence="1" id="KW-0472">Membrane</keyword>
<dbReference type="InterPro" id="IPR009078">
    <property type="entry name" value="Ferritin-like_SF"/>
</dbReference>
<evidence type="ECO:0000313" key="4">
    <source>
        <dbReference type="Proteomes" id="UP000654257"/>
    </source>
</evidence>
<dbReference type="Proteomes" id="UP000654257">
    <property type="component" value="Unassembled WGS sequence"/>
</dbReference>
<dbReference type="InterPro" id="IPR059125">
    <property type="entry name" value="Ferritin_actino"/>
</dbReference>
<evidence type="ECO:0000259" key="2">
    <source>
        <dbReference type="Pfam" id="PF13794"/>
    </source>
</evidence>
<accession>A0A917D694</accession>
<keyword evidence="1" id="KW-1133">Transmembrane helix</keyword>
<dbReference type="EMBL" id="BMCU01000003">
    <property type="protein sequence ID" value="GGG12376.1"/>
    <property type="molecule type" value="Genomic_DNA"/>
</dbReference>
<name>A0A917D694_9NOCA</name>
<dbReference type="Gene3D" id="1.20.1260.10">
    <property type="match status" value="1"/>
</dbReference>
<reference evidence="3" key="2">
    <citation type="submission" date="2020-09" db="EMBL/GenBank/DDBJ databases">
        <authorList>
            <person name="Sun Q."/>
            <person name="Sedlacek I."/>
        </authorList>
    </citation>
    <scope>NUCLEOTIDE SEQUENCE</scope>
    <source>
        <strain evidence="3">CCM 7905</strain>
    </source>
</reference>
<sequence length="337" mass="35652">MVAVTVVPTGATSLSTVILLSGPAFLVFSLARTMKGPGRDTADVDALDPAMSSLGPSLTRGLIENANQVRAQCLSSEHGLPQTRSALILPGGGPGSRNPASGGRAAVVSAGMGANPSNSTTSSVAADHPGIVSLFGVLAYGEISAFYRLVEDARLSPSLEGRIALASMAAAEMNHFEALEIALRERGRDVLSVTEPFAGALDAYHASTTPSTWMEVLVKTYVGDGLAADFYLEIAHSLPDDVSATVREVLAETGHSEFVVQEVRARVTSSQQDKDRLMLWGRRLLGEAITQAQFVLAQREELTDLVMTASGDFNGIVALFDRMQERHAERMTVLGLV</sequence>
<organism evidence="3 4">
    <name type="scientific">Rhodococcoides trifolii</name>
    <dbReference type="NCBI Taxonomy" id="908250"/>
    <lineage>
        <taxon>Bacteria</taxon>
        <taxon>Bacillati</taxon>
        <taxon>Actinomycetota</taxon>
        <taxon>Actinomycetes</taxon>
        <taxon>Mycobacteriales</taxon>
        <taxon>Nocardiaceae</taxon>
        <taxon>Rhodococcoides</taxon>
    </lineage>
</organism>
<feature type="transmembrane region" description="Helical" evidence="1">
    <location>
        <begin position="12"/>
        <end position="31"/>
    </location>
</feature>
<comment type="caution">
    <text evidence="3">The sequence shown here is derived from an EMBL/GenBank/DDBJ whole genome shotgun (WGS) entry which is preliminary data.</text>
</comment>
<dbReference type="AlphaFoldDB" id="A0A917D694"/>
<dbReference type="SUPFAM" id="SSF47240">
    <property type="entry name" value="Ferritin-like"/>
    <property type="match status" value="1"/>
</dbReference>
<dbReference type="InterPro" id="IPR012347">
    <property type="entry name" value="Ferritin-like"/>
</dbReference>
<feature type="domain" description="Ferritin-like" evidence="2">
    <location>
        <begin position="130"/>
        <end position="307"/>
    </location>
</feature>
<keyword evidence="1" id="KW-0812">Transmembrane</keyword>
<reference evidence="3" key="1">
    <citation type="journal article" date="2014" name="Int. J. Syst. Evol. Microbiol.">
        <title>Complete genome sequence of Corynebacterium casei LMG S-19264T (=DSM 44701T), isolated from a smear-ripened cheese.</title>
        <authorList>
            <consortium name="US DOE Joint Genome Institute (JGI-PGF)"/>
            <person name="Walter F."/>
            <person name="Albersmeier A."/>
            <person name="Kalinowski J."/>
            <person name="Ruckert C."/>
        </authorList>
    </citation>
    <scope>NUCLEOTIDE SEQUENCE</scope>
    <source>
        <strain evidence="3">CCM 7905</strain>
    </source>
</reference>